<proteinExistence type="predicted"/>
<protein>
    <submittedName>
        <fullName evidence="2">Uncharacterized protein</fullName>
    </submittedName>
</protein>
<sequence>MVVITIRALGFFGATVGPASSMLQVADPEANARAPQILVESPDLEGKSMHLSVTEGEGEEQTESNMAVPRTHCKAKIDLQQPT</sequence>
<organism evidence="2 3">
    <name type="scientific">Fusarium globosum</name>
    <dbReference type="NCBI Taxonomy" id="78864"/>
    <lineage>
        <taxon>Eukaryota</taxon>
        <taxon>Fungi</taxon>
        <taxon>Dikarya</taxon>
        <taxon>Ascomycota</taxon>
        <taxon>Pezizomycotina</taxon>
        <taxon>Sordariomycetes</taxon>
        <taxon>Hypocreomycetidae</taxon>
        <taxon>Hypocreales</taxon>
        <taxon>Nectriaceae</taxon>
        <taxon>Fusarium</taxon>
        <taxon>Fusarium fujikuroi species complex</taxon>
    </lineage>
</organism>
<dbReference type="Proteomes" id="UP000532311">
    <property type="component" value="Unassembled WGS sequence"/>
</dbReference>
<gene>
    <name evidence="2" type="ORF">FGLOB1_7887</name>
</gene>
<reference evidence="2 3" key="1">
    <citation type="submission" date="2020-05" db="EMBL/GenBank/DDBJ databases">
        <title>Identification and distribution of gene clusters putatively required for synthesis of sphingolipid metabolism inhibitors in phylogenetically diverse species of the filamentous fungus Fusarium.</title>
        <authorList>
            <person name="Kim H.-S."/>
            <person name="Busman M."/>
            <person name="Brown D.W."/>
            <person name="Divon H."/>
            <person name="Uhlig S."/>
            <person name="Proctor R.H."/>
        </authorList>
    </citation>
    <scope>NUCLEOTIDE SEQUENCE [LARGE SCALE GENOMIC DNA]</scope>
    <source>
        <strain evidence="2 3">NRRL 26131</strain>
    </source>
</reference>
<evidence type="ECO:0000256" key="1">
    <source>
        <dbReference type="SAM" id="MobiDB-lite"/>
    </source>
</evidence>
<dbReference type="AlphaFoldDB" id="A0A8H6D6A3"/>
<evidence type="ECO:0000313" key="3">
    <source>
        <dbReference type="Proteomes" id="UP000532311"/>
    </source>
</evidence>
<feature type="region of interest" description="Disordered" evidence="1">
    <location>
        <begin position="54"/>
        <end position="83"/>
    </location>
</feature>
<evidence type="ECO:0000313" key="2">
    <source>
        <dbReference type="EMBL" id="KAF5705553.1"/>
    </source>
</evidence>
<name>A0A8H6D6A3_9HYPO</name>
<accession>A0A8H6D6A3</accession>
<keyword evidence="3" id="KW-1185">Reference proteome</keyword>
<dbReference type="EMBL" id="JAAQPF010000347">
    <property type="protein sequence ID" value="KAF5705553.1"/>
    <property type="molecule type" value="Genomic_DNA"/>
</dbReference>
<comment type="caution">
    <text evidence="2">The sequence shown here is derived from an EMBL/GenBank/DDBJ whole genome shotgun (WGS) entry which is preliminary data.</text>
</comment>